<dbReference type="GO" id="GO:0006096">
    <property type="term" value="P:glycolytic process"/>
    <property type="evidence" value="ECO:0007669"/>
    <property type="project" value="InterPro"/>
</dbReference>
<dbReference type="AlphaFoldDB" id="W4HPW2"/>
<keyword evidence="2 4" id="KW-0418">Kinase</keyword>
<dbReference type="InterPro" id="IPR003836">
    <property type="entry name" value="Glucokinase"/>
</dbReference>
<keyword evidence="5" id="KW-1185">Reference proteome</keyword>
<dbReference type="GO" id="GO:0004340">
    <property type="term" value="F:glucokinase activity"/>
    <property type="evidence" value="ECO:0007669"/>
    <property type="project" value="InterPro"/>
</dbReference>
<dbReference type="GO" id="GO:0005524">
    <property type="term" value="F:ATP binding"/>
    <property type="evidence" value="ECO:0007669"/>
    <property type="project" value="InterPro"/>
</dbReference>
<dbReference type="PANTHER" id="PTHR47690">
    <property type="entry name" value="GLUCOKINASE"/>
    <property type="match status" value="1"/>
</dbReference>
<dbReference type="InterPro" id="IPR043129">
    <property type="entry name" value="ATPase_NBD"/>
</dbReference>
<keyword evidence="1" id="KW-0808">Transferase</keyword>
<dbReference type="EMBL" id="AQQW01000001">
    <property type="protein sequence ID" value="ETW14448.1"/>
    <property type="molecule type" value="Genomic_DNA"/>
</dbReference>
<evidence type="ECO:0000256" key="2">
    <source>
        <dbReference type="ARBA" id="ARBA00022777"/>
    </source>
</evidence>
<dbReference type="PANTHER" id="PTHR47690:SF1">
    <property type="entry name" value="GLUCOKINASE"/>
    <property type="match status" value="1"/>
</dbReference>
<dbReference type="PATRIC" id="fig|1317118.6.peg.212"/>
<dbReference type="GO" id="GO:0005829">
    <property type="term" value="C:cytosol"/>
    <property type="evidence" value="ECO:0007669"/>
    <property type="project" value="TreeGrafter"/>
</dbReference>
<proteinExistence type="inferred from homology"/>
<organism evidence="4 5">
    <name type="scientific">Roseivivax marinus</name>
    <dbReference type="NCBI Taxonomy" id="1379903"/>
    <lineage>
        <taxon>Bacteria</taxon>
        <taxon>Pseudomonadati</taxon>
        <taxon>Pseudomonadota</taxon>
        <taxon>Alphaproteobacteria</taxon>
        <taxon>Rhodobacterales</taxon>
        <taxon>Roseobacteraceae</taxon>
        <taxon>Roseivivax</taxon>
    </lineage>
</organism>
<dbReference type="Gene3D" id="3.30.420.40">
    <property type="match status" value="1"/>
</dbReference>
<dbReference type="STRING" id="1379903.ATO8_01025"/>
<dbReference type="Pfam" id="PF02685">
    <property type="entry name" value="Glucokinase"/>
    <property type="match status" value="1"/>
</dbReference>
<dbReference type="eggNOG" id="COG0837">
    <property type="taxonomic scope" value="Bacteria"/>
</dbReference>
<evidence type="ECO:0000313" key="5">
    <source>
        <dbReference type="Proteomes" id="UP000019063"/>
    </source>
</evidence>
<dbReference type="InterPro" id="IPR050201">
    <property type="entry name" value="Bacterial_glucokinase"/>
</dbReference>
<dbReference type="SUPFAM" id="SSF53067">
    <property type="entry name" value="Actin-like ATPase domain"/>
    <property type="match status" value="1"/>
</dbReference>
<gene>
    <name evidence="4" type="ORF">ATO8_01025</name>
</gene>
<dbReference type="RefSeq" id="WP_043841328.1">
    <property type="nucleotide sequence ID" value="NZ_AQQW01000001.1"/>
</dbReference>
<reference evidence="4 5" key="1">
    <citation type="journal article" date="2014" name="Antonie Van Leeuwenhoek">
        <title>Roseivivax atlanticus sp. nov., isolated from surface seawater of the Atlantic Ocean.</title>
        <authorList>
            <person name="Li G."/>
            <person name="Lai Q."/>
            <person name="Liu X."/>
            <person name="Sun F."/>
            <person name="Shao Z."/>
        </authorList>
    </citation>
    <scope>NUCLEOTIDE SEQUENCE [LARGE SCALE GENOMIC DNA]</scope>
    <source>
        <strain evidence="4 5">22II-s10s</strain>
    </source>
</reference>
<protein>
    <submittedName>
        <fullName evidence="4">Glucokinase</fullName>
    </submittedName>
</protein>
<evidence type="ECO:0000313" key="4">
    <source>
        <dbReference type="EMBL" id="ETW14448.1"/>
    </source>
</evidence>
<evidence type="ECO:0000256" key="1">
    <source>
        <dbReference type="ARBA" id="ARBA00022679"/>
    </source>
</evidence>
<accession>W4HPW2</accession>
<sequence>MTDLSVVADIGGTNTRVALAHGARVDPGSIVRYRNAEHADLTEVLTRYLGDRDARPTSACVAMAGPVRDGVGRLTNLAWTVDRAVVSEATGASTVAVLNDLQAQGHAVDHLTAEALDEIATGDPSSDHAAKLVVGVGTGLNAAPVFRLDGRTLVPPAEAGHTALPVQTAADLRLRDWLIDTHGSAGAEEALSGRGFERIHAWLCHEDSTGEPLDAAAIMRAAETGDPRAVRTMEIFATLLGRMVGDLALTLLPFGGIYLCGGVARHFGPHLARLGFLDAFADKGRFAAFMAQFPIRMITDDYAALTGSAAHLAELTGAARPAAT</sequence>
<comment type="caution">
    <text evidence="4">The sequence shown here is derived from an EMBL/GenBank/DDBJ whole genome shotgun (WGS) entry which is preliminary data.</text>
</comment>
<dbReference type="Proteomes" id="UP000019063">
    <property type="component" value="Unassembled WGS sequence"/>
</dbReference>
<dbReference type="Gene3D" id="3.40.367.20">
    <property type="match status" value="1"/>
</dbReference>
<evidence type="ECO:0000256" key="3">
    <source>
        <dbReference type="RuleBase" id="RU004046"/>
    </source>
</evidence>
<comment type="similarity">
    <text evidence="3">Belongs to the bacterial glucokinase family.</text>
</comment>
<dbReference type="CDD" id="cd24008">
    <property type="entry name" value="ASKHA_NBD_GLK"/>
    <property type="match status" value="1"/>
</dbReference>
<name>W4HPW2_9RHOB</name>
<dbReference type="GO" id="GO:0005536">
    <property type="term" value="F:D-glucose binding"/>
    <property type="evidence" value="ECO:0007669"/>
    <property type="project" value="InterPro"/>
</dbReference>